<dbReference type="Pfam" id="PF13589">
    <property type="entry name" value="HATPase_c_3"/>
    <property type="match status" value="1"/>
</dbReference>
<sequence>MPAETFEFQAEISQLMNLIINTFYSTKEIFLRELISNGSDACDKIQFQSLTNNEVLGEQKELRIDVIPVPDKNLLIVRDTGIGMTKADLISCLGTIARSGAKQFMEMIQEGSDVSLIGQFGVGFYSAYLVAERVEVVSKHNDDECYKWTSTAGGTYQIEEVDRPDLIRGTEIHLYLKEDQLEYLKAERIEELIKKHSMFIGYPIRIHKTIEEEVEEEKKEEIKEDKPEEEGKVEDDDEKKEEKKPEKKKVKKDVIEHINAKTAIWTRDPKDITEEEYKEFYKQINPSDWEGHLSVSHFRVDGAAQFRGILYIPKRAPFDLWETQKKKVGIKLMVKKVFITDECTDIVPEWLGFLKGVVDCDDLPLNISREMLQKNKIVNTIKKNLIKKALKLFNDLEEDKEKYETFLKNFGKNIKLGIHEDQENREKLSKLLRFSSTKSGDKKTSFTDYITRMNEGQKFIYYITGDNLTAMKESPFIEKFLKKNVEVIFFEDAIDEYMVSSLQEVDGKKMKCITKDNIELESTEEEKKAIEEKKAAFEKLAKFMKETLGEKVENVRVSDDRLVTSPCILVTSEWGWSATMSENIQAPVELTQPVEAPVAFEPYAYQPYAAAPTTVSVNRVIRSERKYIPQPPQEVVEMVAQPPRAVVQYVPQPPKEVSQYVPQPPRAVESLVPQPPRQVVQFVPQPPKEVSQYVPQPPRAVESFVPQPPREVVQYVPQPPKKVVTMVEQPPRRVVNYEPQPPREVRVQVAQPPQRVIQQVEQPPRRVVNYVPQPPREVRVQVAQPPQRVVQQVEQPPMRVVRHIPRPPKVIEVQRAHDIVQRQVQTYRPVETYRPYGFFGRMFGQGQYIEQAPLYQQGYDQRYAQPYAQQPYAMPYAGAEQVMPAVEQIAE</sequence>
<dbReference type="GO" id="GO:0140662">
    <property type="term" value="F:ATP-dependent protein folding chaperone"/>
    <property type="evidence" value="ECO:0007669"/>
    <property type="project" value="InterPro"/>
</dbReference>
<dbReference type="FunFam" id="3.40.50.11260:FF:000001">
    <property type="entry name" value="Heat shock protein 90 alpha"/>
    <property type="match status" value="1"/>
</dbReference>
<dbReference type="SUPFAM" id="SSF110942">
    <property type="entry name" value="HSP90 C-terminal domain"/>
    <property type="match status" value="1"/>
</dbReference>
<evidence type="ECO:0000256" key="5">
    <source>
        <dbReference type="ARBA" id="ARBA00022840"/>
    </source>
</evidence>
<name>A0A146KBC5_9EUKA</name>
<proteinExistence type="inferred from homology"/>
<comment type="similarity">
    <text evidence="2">Belongs to the heat shock protein 90 family.</text>
</comment>
<dbReference type="CDD" id="cd16927">
    <property type="entry name" value="HATPase_Hsp90-like"/>
    <property type="match status" value="1"/>
</dbReference>
<dbReference type="PRINTS" id="PR00775">
    <property type="entry name" value="HEATSHOCK90"/>
</dbReference>
<dbReference type="Pfam" id="PF00183">
    <property type="entry name" value="HSP90"/>
    <property type="match status" value="1"/>
</dbReference>
<dbReference type="HAMAP" id="MF_00505">
    <property type="entry name" value="HSP90"/>
    <property type="match status" value="1"/>
</dbReference>
<dbReference type="AlphaFoldDB" id="A0A146KBC5"/>
<comment type="subcellular location">
    <subcellularLocation>
        <location evidence="1">Cytoplasm</location>
    </subcellularLocation>
</comment>
<evidence type="ECO:0000256" key="6">
    <source>
        <dbReference type="ARBA" id="ARBA00023186"/>
    </source>
</evidence>
<dbReference type="InterPro" id="IPR020568">
    <property type="entry name" value="Ribosomal_Su5_D2-typ_SF"/>
</dbReference>
<dbReference type="EMBL" id="GDID01003591">
    <property type="protein sequence ID" value="JAP93015.1"/>
    <property type="molecule type" value="Transcribed_RNA"/>
</dbReference>
<evidence type="ECO:0000256" key="7">
    <source>
        <dbReference type="SAM" id="Coils"/>
    </source>
</evidence>
<keyword evidence="6" id="KW-0143">Chaperone</keyword>
<keyword evidence="4" id="KW-0547">Nucleotide-binding</keyword>
<dbReference type="SUPFAM" id="SSF54211">
    <property type="entry name" value="Ribosomal protein S5 domain 2-like"/>
    <property type="match status" value="1"/>
</dbReference>
<dbReference type="NCBIfam" id="NF003555">
    <property type="entry name" value="PRK05218.1"/>
    <property type="match status" value="1"/>
</dbReference>
<feature type="region of interest" description="Disordered" evidence="8">
    <location>
        <begin position="213"/>
        <end position="248"/>
    </location>
</feature>
<dbReference type="FunFam" id="3.30.565.10:FF:000005">
    <property type="entry name" value="Heat shock protein 90"/>
    <property type="match status" value="1"/>
</dbReference>
<evidence type="ECO:0000259" key="9">
    <source>
        <dbReference type="SMART" id="SM00387"/>
    </source>
</evidence>
<gene>
    <name evidence="10" type="ORF">TPC1_14861</name>
</gene>
<dbReference type="InterPro" id="IPR003594">
    <property type="entry name" value="HATPase_dom"/>
</dbReference>
<evidence type="ECO:0000256" key="8">
    <source>
        <dbReference type="SAM" id="MobiDB-lite"/>
    </source>
</evidence>
<keyword evidence="5" id="KW-0067">ATP-binding</keyword>
<dbReference type="SUPFAM" id="SSF55874">
    <property type="entry name" value="ATPase domain of HSP90 chaperone/DNA topoisomerase II/histidine kinase"/>
    <property type="match status" value="1"/>
</dbReference>
<evidence type="ECO:0000256" key="4">
    <source>
        <dbReference type="ARBA" id="ARBA00022741"/>
    </source>
</evidence>
<keyword evidence="10" id="KW-0346">Stress response</keyword>
<reference evidence="10" key="1">
    <citation type="submission" date="2015-07" db="EMBL/GenBank/DDBJ databases">
        <title>Adaptation to a free-living lifestyle via gene acquisitions in the diplomonad Trepomonas sp. PC1.</title>
        <authorList>
            <person name="Xu F."/>
            <person name="Jerlstrom-Hultqvist J."/>
            <person name="Kolisko M."/>
            <person name="Simpson A.G.B."/>
            <person name="Roger A.J."/>
            <person name="Svard S.G."/>
            <person name="Andersson J.O."/>
        </authorList>
    </citation>
    <scope>NUCLEOTIDE SEQUENCE</scope>
    <source>
        <strain evidence="10">PC1</strain>
    </source>
</reference>
<dbReference type="InterPro" id="IPR036890">
    <property type="entry name" value="HATPase_C_sf"/>
</dbReference>
<dbReference type="InterPro" id="IPR037196">
    <property type="entry name" value="HSP90_C"/>
</dbReference>
<feature type="coiled-coil region" evidence="7">
    <location>
        <begin position="513"/>
        <end position="547"/>
    </location>
</feature>
<dbReference type="Gene3D" id="1.20.120.790">
    <property type="entry name" value="Heat shock protein 90, C-terminal domain"/>
    <property type="match status" value="1"/>
</dbReference>
<accession>A0A146KBC5</accession>
<dbReference type="GO" id="GO:0051082">
    <property type="term" value="F:unfolded protein binding"/>
    <property type="evidence" value="ECO:0007669"/>
    <property type="project" value="InterPro"/>
</dbReference>
<dbReference type="Gene3D" id="3.30.565.10">
    <property type="entry name" value="Histidine kinase-like ATPase, C-terminal domain"/>
    <property type="match status" value="1"/>
</dbReference>
<evidence type="ECO:0000256" key="3">
    <source>
        <dbReference type="ARBA" id="ARBA00022490"/>
    </source>
</evidence>
<feature type="domain" description="Histidine kinase/HSP90-like ATPase" evidence="9">
    <location>
        <begin position="26"/>
        <end position="180"/>
    </location>
</feature>
<dbReference type="GO" id="GO:0005524">
    <property type="term" value="F:ATP binding"/>
    <property type="evidence" value="ECO:0007669"/>
    <property type="project" value="UniProtKB-KW"/>
</dbReference>
<dbReference type="Gene3D" id="3.30.230.80">
    <property type="match status" value="1"/>
</dbReference>
<dbReference type="InterPro" id="IPR020575">
    <property type="entry name" value="Hsp90_N"/>
</dbReference>
<dbReference type="SMART" id="SM00387">
    <property type="entry name" value="HATPase_c"/>
    <property type="match status" value="1"/>
</dbReference>
<dbReference type="InterPro" id="IPR001404">
    <property type="entry name" value="Hsp90_fam"/>
</dbReference>
<dbReference type="GO" id="GO:0016887">
    <property type="term" value="F:ATP hydrolysis activity"/>
    <property type="evidence" value="ECO:0007669"/>
    <property type="project" value="InterPro"/>
</dbReference>
<keyword evidence="3" id="KW-0963">Cytoplasm</keyword>
<protein>
    <submittedName>
        <fullName evidence="10">Heat shock protein 90</fullName>
    </submittedName>
</protein>
<feature type="compositionally biased region" description="Basic and acidic residues" evidence="8">
    <location>
        <begin position="213"/>
        <end position="230"/>
    </location>
</feature>
<dbReference type="PANTHER" id="PTHR11528">
    <property type="entry name" value="HEAT SHOCK PROTEIN 90 FAMILY MEMBER"/>
    <property type="match status" value="1"/>
</dbReference>
<evidence type="ECO:0000313" key="10">
    <source>
        <dbReference type="EMBL" id="JAP93015.1"/>
    </source>
</evidence>
<dbReference type="Gene3D" id="3.40.50.11260">
    <property type="match status" value="1"/>
</dbReference>
<keyword evidence="7" id="KW-0175">Coiled coil</keyword>
<dbReference type="FunFam" id="3.30.230.80:FF:000001">
    <property type="entry name" value="Heat shock protein 90 alpha"/>
    <property type="match status" value="1"/>
</dbReference>
<evidence type="ECO:0000256" key="2">
    <source>
        <dbReference type="ARBA" id="ARBA00008239"/>
    </source>
</evidence>
<evidence type="ECO:0000256" key="1">
    <source>
        <dbReference type="ARBA" id="ARBA00004496"/>
    </source>
</evidence>
<dbReference type="GO" id="GO:0005737">
    <property type="term" value="C:cytoplasm"/>
    <property type="evidence" value="ECO:0007669"/>
    <property type="project" value="UniProtKB-SubCell"/>
</dbReference>
<organism evidence="10">
    <name type="scientific">Trepomonas sp. PC1</name>
    <dbReference type="NCBI Taxonomy" id="1076344"/>
    <lineage>
        <taxon>Eukaryota</taxon>
        <taxon>Metamonada</taxon>
        <taxon>Diplomonadida</taxon>
        <taxon>Hexamitidae</taxon>
        <taxon>Hexamitinae</taxon>
        <taxon>Trepomonas</taxon>
    </lineage>
</organism>